<dbReference type="Gene3D" id="2.30.42.10">
    <property type="match status" value="1"/>
</dbReference>
<comment type="similarity">
    <text evidence="2">Belongs to the syntrophin family.</text>
</comment>
<dbReference type="InterPro" id="IPR001478">
    <property type="entry name" value="PDZ"/>
</dbReference>
<sequence>MSASLTGPCILVSGEPLVVDPKHSSAAPSAAIGGLELPVRLVLTATSLTVQESVAIWDPTVAASLAYQFDRSGLPLVRELSLCRDRRGSFGFSVRGGSECGLPVLVSKVQLRSSSESASGSRSGAGVGGGGKSRLPALFVGDALLGIDQACVDGATHEEAVARLRNAGQQVTLLVRHYRQAARILLSYHRRPSTATTATGDQVPLTSQLLNSQQKQKSQSSWANLMTVPLLYARLRCYAVGTDRPRPADCLEVVALSGHSTGCLRFLTKHQHTTCGTNISSSSINSGFQLAAVWRSAIINNIRRLSKIKSIEFNAYSSNEGASLAVHYANWFSLTLHENPLRSRLWQDVFLAMRGEDLLLFELPPVLATDWRSYSLKEKLYKCVIRVLPQQELLDRRSNAFFLHVGGGGEAFYMSAASSDEVQQLERCWFNATSAALDARARRGAPVMFKVTCQGVYGTLTFDLNRGVEFKSDPRSRRTAANLAQATAQQQTNWVHSFSSLRRTSDDRDQTLYLHFSASSAEAPAVVRVIQAPDLQLMLIVLHAFLSSKLAAVDPLFHRHLAGAHNP</sequence>
<evidence type="ECO:0000256" key="1">
    <source>
        <dbReference type="ARBA" id="ARBA00004245"/>
    </source>
</evidence>
<evidence type="ECO:0000313" key="6">
    <source>
        <dbReference type="WBParaSite" id="maker-uti_cns_0014555-snap-gene-0.3-mRNA-1"/>
    </source>
</evidence>
<dbReference type="PANTHER" id="PTHR10554">
    <property type="entry name" value="SYNTROPHIN"/>
    <property type="match status" value="1"/>
</dbReference>
<organism evidence="5 6">
    <name type="scientific">Macrostomum lignano</name>
    <dbReference type="NCBI Taxonomy" id="282301"/>
    <lineage>
        <taxon>Eukaryota</taxon>
        <taxon>Metazoa</taxon>
        <taxon>Spiralia</taxon>
        <taxon>Lophotrochozoa</taxon>
        <taxon>Platyhelminthes</taxon>
        <taxon>Rhabditophora</taxon>
        <taxon>Macrostomorpha</taxon>
        <taxon>Macrostomida</taxon>
        <taxon>Macrostomidae</taxon>
        <taxon>Macrostomum</taxon>
    </lineage>
</organism>
<dbReference type="SUPFAM" id="SSF50156">
    <property type="entry name" value="PDZ domain-like"/>
    <property type="match status" value="1"/>
</dbReference>
<comment type="subcellular location">
    <subcellularLocation>
        <location evidence="1">Cytoplasm</location>
        <location evidence="1">Cytoskeleton</location>
    </subcellularLocation>
</comment>
<dbReference type="OrthoDB" id="9975356at2759"/>
<evidence type="ECO:0000256" key="3">
    <source>
        <dbReference type="ARBA" id="ARBA00022490"/>
    </source>
</evidence>
<dbReference type="SMART" id="SM00228">
    <property type="entry name" value="PDZ"/>
    <property type="match status" value="1"/>
</dbReference>
<dbReference type="InterPro" id="IPR015482">
    <property type="entry name" value="Syntrophin"/>
</dbReference>
<evidence type="ECO:0000313" key="5">
    <source>
        <dbReference type="Proteomes" id="UP000095280"/>
    </source>
</evidence>
<dbReference type="InterPro" id="IPR036034">
    <property type="entry name" value="PDZ_sf"/>
</dbReference>
<reference evidence="6" key="1">
    <citation type="submission" date="2016-11" db="UniProtKB">
        <authorList>
            <consortium name="WormBaseParasite"/>
        </authorList>
    </citation>
    <scope>IDENTIFICATION</scope>
</reference>
<name>A0A1I8IP13_9PLAT</name>
<keyword evidence="3" id="KW-0963">Cytoplasm</keyword>
<dbReference type="STRING" id="282301.A0A1I8IP13"/>
<protein>
    <submittedName>
        <fullName evidence="6">PDZ domain-containing protein</fullName>
    </submittedName>
</protein>
<keyword evidence="5" id="KW-1185">Reference proteome</keyword>
<dbReference type="Proteomes" id="UP000095280">
    <property type="component" value="Unplaced"/>
</dbReference>
<dbReference type="GO" id="GO:0005198">
    <property type="term" value="F:structural molecule activity"/>
    <property type="evidence" value="ECO:0007669"/>
    <property type="project" value="InterPro"/>
</dbReference>
<dbReference type="PROSITE" id="PS50106">
    <property type="entry name" value="PDZ"/>
    <property type="match status" value="1"/>
</dbReference>
<dbReference type="InterPro" id="IPR055108">
    <property type="entry name" value="Syntrophin_4th"/>
</dbReference>
<dbReference type="GO" id="GO:0016010">
    <property type="term" value="C:dystrophin-associated glycoprotein complex"/>
    <property type="evidence" value="ECO:0007669"/>
    <property type="project" value="TreeGrafter"/>
</dbReference>
<keyword evidence="4" id="KW-0206">Cytoskeleton</keyword>
<evidence type="ECO:0000256" key="2">
    <source>
        <dbReference type="ARBA" id="ARBA00010798"/>
    </source>
</evidence>
<dbReference type="PANTHER" id="PTHR10554:SF1">
    <property type="entry name" value="FI16515P1"/>
    <property type="match status" value="1"/>
</dbReference>
<dbReference type="GO" id="GO:0005856">
    <property type="term" value="C:cytoskeleton"/>
    <property type="evidence" value="ECO:0007669"/>
    <property type="project" value="UniProtKB-SubCell"/>
</dbReference>
<accession>A0A1I8IP13</accession>
<dbReference type="AlphaFoldDB" id="A0A1I8IP13"/>
<dbReference type="WBParaSite" id="maker-uti_cns_0014555-snap-gene-0.3-mRNA-1">
    <property type="protein sequence ID" value="maker-uti_cns_0014555-snap-gene-0.3-mRNA-1"/>
    <property type="gene ID" value="maker-uti_cns_0014555-snap-gene-0.3"/>
</dbReference>
<dbReference type="Pfam" id="PF23012">
    <property type="entry name" value="Syntrophin_4th"/>
    <property type="match status" value="1"/>
</dbReference>
<evidence type="ECO:0000256" key="4">
    <source>
        <dbReference type="ARBA" id="ARBA00023212"/>
    </source>
</evidence>
<proteinExistence type="inferred from homology"/>